<dbReference type="SUPFAM" id="SSF53822">
    <property type="entry name" value="Periplasmic binding protein-like I"/>
    <property type="match status" value="1"/>
</dbReference>
<dbReference type="PROSITE" id="PS50259">
    <property type="entry name" value="G_PROTEIN_RECEP_F3_4"/>
    <property type="match status" value="1"/>
</dbReference>
<protein>
    <submittedName>
        <fullName evidence="14">Extracellular calcium-sensing receptor-like</fullName>
    </submittedName>
</protein>
<sequence length="852" mass="95304">MKSALFIYILTELAFSKNICKIQEKFQLQTLYRKGDVMLGGIFELSYKTIAPDFSFTHKPEQWKCESVDFEVFQWAHTMIFAIEEINQDPVLLPNITLGYRLYDNCLKLQVALRAAMSLIGGLNDSIPDSDCRGLPPVIGIVGDPLSSHSIAISRVLGLFRMPLISYYASCSCLSNKIEYPSFFRTVPSDAFQVKAMVQIIKHFGWTWVGIIGTDDDYGQYAMNSFHEEIKPFGCIAFTETFPKAQEKFKYLQIINTIKHSTAKVIVVFSPTANLIALSTEIIQHNLTGRQWVASEAWSTSNTVATNENIPFFGGTIGIAIRRGEIPGLDNFLFQIRPSSDPNNNLILRFWETMFECKFQEAVNNQNDTALPVTTMCTGYEDIKSTRTAYTDVSESRASYNVYKAVYALAIALHELMFCENGKGPFENNSCADIKSLQPWQLMHYIRKVNFTNRFGERVAFDENGDALAIYDIVNWQKAGDGSVTIKTIGVYDKAASGGQELFLNEKDIFWNFIPESVCSKSCQPGTRKANRKGEVVCCFDCVPCADGEISSKTDSITCTQCPPDYWSNQQRNQCISKEIEFLSYEDAMGITLATTAVFGSCMSISVLLIFLNFRNTPVVKANNSELSFLLLLSLTFCFLCSLCFIGEPSNATCMLRHVVFGISFVLSISCILVKTIVVIMAFKATLPGNNMMKWFGVTQQRGTVFMFSFIQSLVCVVWLSSAPPFPSKNTKHQNSKVIFECDIGSLIGFSCLLGYIGLLACISFVLAFLARNLPDTFNEAKFITFSMLIFCAVWITFIPAYISSPGKYTVAVEIFAILASSFGLLSAIFAPKCYIILLKPERNTKRALMGR</sequence>
<evidence type="ECO:0000256" key="6">
    <source>
        <dbReference type="ARBA" id="ARBA00022989"/>
    </source>
</evidence>
<reference evidence="14" key="2">
    <citation type="submission" date="2025-08" db="UniProtKB">
        <authorList>
            <consortium name="Ensembl"/>
        </authorList>
    </citation>
    <scope>IDENTIFICATION</scope>
</reference>
<gene>
    <name evidence="14" type="primary">LOC114643087</name>
</gene>
<evidence type="ECO:0000256" key="7">
    <source>
        <dbReference type="ARBA" id="ARBA00023040"/>
    </source>
</evidence>
<dbReference type="InterPro" id="IPR011500">
    <property type="entry name" value="GPCR_3_9-Cys_dom"/>
</dbReference>
<evidence type="ECO:0000313" key="14">
    <source>
        <dbReference type="Ensembl" id="ENSECRP00000016410.1"/>
    </source>
</evidence>
<dbReference type="InterPro" id="IPR017978">
    <property type="entry name" value="GPCR_3_C"/>
</dbReference>
<dbReference type="Proteomes" id="UP000694620">
    <property type="component" value="Chromosome 2"/>
</dbReference>
<keyword evidence="5" id="KW-0732">Signal</keyword>
<feature type="transmembrane region" description="Helical" evidence="12">
    <location>
        <begin position="626"/>
        <end position="647"/>
    </location>
</feature>
<organism evidence="14 15">
    <name type="scientific">Erpetoichthys calabaricus</name>
    <name type="common">Rope fish</name>
    <name type="synonym">Calamoichthys calabaricus</name>
    <dbReference type="NCBI Taxonomy" id="27687"/>
    <lineage>
        <taxon>Eukaryota</taxon>
        <taxon>Metazoa</taxon>
        <taxon>Chordata</taxon>
        <taxon>Craniata</taxon>
        <taxon>Vertebrata</taxon>
        <taxon>Euteleostomi</taxon>
        <taxon>Actinopterygii</taxon>
        <taxon>Polypteriformes</taxon>
        <taxon>Polypteridae</taxon>
        <taxon>Erpetoichthys</taxon>
    </lineage>
</organism>
<evidence type="ECO:0000256" key="12">
    <source>
        <dbReference type="SAM" id="Phobius"/>
    </source>
</evidence>
<dbReference type="PANTHER" id="PTHR24061:SF418">
    <property type="entry name" value="C-FAMILY ODORANT RECEPTOR OLFCQ19-RELATED"/>
    <property type="match status" value="1"/>
</dbReference>
<evidence type="ECO:0000256" key="11">
    <source>
        <dbReference type="ARBA" id="ARBA00023224"/>
    </source>
</evidence>
<accession>A0A8C4XAD4</accession>
<dbReference type="InterPro" id="IPR000068">
    <property type="entry name" value="GPCR_3_Ca_sens_rcpt-rel"/>
</dbReference>
<evidence type="ECO:0000256" key="8">
    <source>
        <dbReference type="ARBA" id="ARBA00023136"/>
    </source>
</evidence>
<feature type="transmembrane region" description="Helical" evidence="12">
    <location>
        <begin position="659"/>
        <end position="683"/>
    </location>
</feature>
<dbReference type="InterPro" id="IPR000337">
    <property type="entry name" value="GPCR_3"/>
</dbReference>
<evidence type="ECO:0000259" key="13">
    <source>
        <dbReference type="PROSITE" id="PS50259"/>
    </source>
</evidence>
<comment type="similarity">
    <text evidence="2">Belongs to the G-protein coupled receptor 3 family.</text>
</comment>
<keyword evidence="10" id="KW-0325">Glycoprotein</keyword>
<dbReference type="PANTHER" id="PTHR24061">
    <property type="entry name" value="CALCIUM-SENSING RECEPTOR-RELATED"/>
    <property type="match status" value="1"/>
</dbReference>
<feature type="domain" description="G-protein coupled receptors family 3 profile" evidence="13">
    <location>
        <begin position="589"/>
        <end position="852"/>
    </location>
</feature>
<evidence type="ECO:0000256" key="1">
    <source>
        <dbReference type="ARBA" id="ARBA00004651"/>
    </source>
</evidence>
<dbReference type="GO" id="GO:0005886">
    <property type="term" value="C:plasma membrane"/>
    <property type="evidence" value="ECO:0007669"/>
    <property type="project" value="UniProtKB-SubCell"/>
</dbReference>
<dbReference type="FunFam" id="3.40.50.2300:FF:000519">
    <property type="entry name" value="Vomeronasal 2 receptor, a18"/>
    <property type="match status" value="1"/>
</dbReference>
<dbReference type="Gene3D" id="2.10.50.30">
    <property type="entry name" value="GPCR, family 3, nine cysteines domain"/>
    <property type="match status" value="1"/>
</dbReference>
<keyword evidence="9" id="KW-0675">Receptor</keyword>
<feature type="transmembrane region" description="Helical" evidence="12">
    <location>
        <begin position="744"/>
        <end position="771"/>
    </location>
</feature>
<dbReference type="PRINTS" id="PR00248">
    <property type="entry name" value="GPCRMGR"/>
</dbReference>
<keyword evidence="3" id="KW-1003">Cell membrane</keyword>
<dbReference type="PRINTS" id="PR00592">
    <property type="entry name" value="CASENSINGR"/>
</dbReference>
<feature type="transmembrane region" description="Helical" evidence="12">
    <location>
        <begin position="783"/>
        <end position="803"/>
    </location>
</feature>
<dbReference type="InterPro" id="IPR028082">
    <property type="entry name" value="Peripla_BP_I"/>
</dbReference>
<dbReference type="Ensembl" id="ENSECRT00000016703.1">
    <property type="protein sequence ID" value="ENSECRP00000016410.1"/>
    <property type="gene ID" value="ENSECRG00000010928.1"/>
</dbReference>
<evidence type="ECO:0000256" key="4">
    <source>
        <dbReference type="ARBA" id="ARBA00022692"/>
    </source>
</evidence>
<feature type="transmembrane region" description="Helical" evidence="12">
    <location>
        <begin position="588"/>
        <end position="614"/>
    </location>
</feature>
<evidence type="ECO:0000256" key="3">
    <source>
        <dbReference type="ARBA" id="ARBA00022475"/>
    </source>
</evidence>
<evidence type="ECO:0000256" key="9">
    <source>
        <dbReference type="ARBA" id="ARBA00023170"/>
    </source>
</evidence>
<dbReference type="InterPro" id="IPR017979">
    <property type="entry name" value="GPCR_3_CS"/>
</dbReference>
<feature type="transmembrane region" description="Helical" evidence="12">
    <location>
        <begin position="815"/>
        <end position="838"/>
    </location>
</feature>
<dbReference type="Pfam" id="PF00003">
    <property type="entry name" value="7tm_3"/>
    <property type="match status" value="1"/>
</dbReference>
<dbReference type="InterPro" id="IPR001828">
    <property type="entry name" value="ANF_lig-bd_rcpt"/>
</dbReference>
<dbReference type="Pfam" id="PF01094">
    <property type="entry name" value="ANF_receptor"/>
    <property type="match status" value="1"/>
</dbReference>
<feature type="transmembrane region" description="Helical" evidence="12">
    <location>
        <begin position="704"/>
        <end position="724"/>
    </location>
</feature>
<dbReference type="AlphaFoldDB" id="A0A8C4XAD4"/>
<keyword evidence="15" id="KW-1185">Reference proteome</keyword>
<evidence type="ECO:0000256" key="10">
    <source>
        <dbReference type="ARBA" id="ARBA00023180"/>
    </source>
</evidence>
<dbReference type="CDD" id="cd06364">
    <property type="entry name" value="PBP1_CaSR"/>
    <property type="match status" value="1"/>
</dbReference>
<keyword evidence="6 12" id="KW-1133">Transmembrane helix</keyword>
<reference evidence="14" key="3">
    <citation type="submission" date="2025-09" db="UniProtKB">
        <authorList>
            <consortium name="Ensembl"/>
        </authorList>
    </citation>
    <scope>IDENTIFICATION</scope>
</reference>
<dbReference type="FunFam" id="3.40.50.2300:FF:000067">
    <property type="entry name" value="Olfactory receptor C family, h1"/>
    <property type="match status" value="1"/>
</dbReference>
<dbReference type="FunFam" id="3.40.50.2300:FF:000125">
    <property type="entry name" value="Vomeronasal 2, receptor 88"/>
    <property type="match status" value="1"/>
</dbReference>
<name>A0A8C4XAD4_ERPCA</name>
<keyword evidence="4 12" id="KW-0812">Transmembrane</keyword>
<dbReference type="PROSITE" id="PS00981">
    <property type="entry name" value="G_PROTEIN_RECEP_F3_3"/>
    <property type="match status" value="1"/>
</dbReference>
<dbReference type="GO" id="GO:0004930">
    <property type="term" value="F:G protein-coupled receptor activity"/>
    <property type="evidence" value="ECO:0007669"/>
    <property type="project" value="UniProtKB-KW"/>
</dbReference>
<comment type="subcellular location">
    <subcellularLocation>
        <location evidence="1">Cell membrane</location>
        <topology evidence="1">Multi-pass membrane protein</topology>
    </subcellularLocation>
</comment>
<dbReference type="Pfam" id="PF07562">
    <property type="entry name" value="NCD3G"/>
    <property type="match status" value="1"/>
</dbReference>
<dbReference type="FunFam" id="2.10.50.30:FF:000002">
    <property type="entry name" value="Vomeronasal 2 receptor, h1"/>
    <property type="match status" value="1"/>
</dbReference>
<evidence type="ECO:0000313" key="15">
    <source>
        <dbReference type="Proteomes" id="UP000694620"/>
    </source>
</evidence>
<dbReference type="Gene3D" id="3.40.50.2300">
    <property type="match status" value="2"/>
</dbReference>
<reference evidence="14" key="1">
    <citation type="submission" date="2021-06" db="EMBL/GenBank/DDBJ databases">
        <authorList>
            <consortium name="Wellcome Sanger Institute Data Sharing"/>
        </authorList>
    </citation>
    <scope>NUCLEOTIDE SEQUENCE [LARGE SCALE GENOMIC DNA]</scope>
</reference>
<keyword evidence="11" id="KW-0807">Transducer</keyword>
<dbReference type="InterPro" id="IPR038550">
    <property type="entry name" value="GPCR_3_9-Cys_sf"/>
</dbReference>
<proteinExistence type="inferred from homology"/>
<evidence type="ECO:0000256" key="5">
    <source>
        <dbReference type="ARBA" id="ARBA00022729"/>
    </source>
</evidence>
<dbReference type="GeneTree" id="ENSGT00940000162782"/>
<keyword evidence="7" id="KW-0297">G-protein coupled receptor</keyword>
<keyword evidence="8 12" id="KW-0472">Membrane</keyword>
<evidence type="ECO:0000256" key="2">
    <source>
        <dbReference type="ARBA" id="ARBA00007242"/>
    </source>
</evidence>
<dbReference type="CDD" id="cd15283">
    <property type="entry name" value="7tmC_V2R_pheromone"/>
    <property type="match status" value="1"/>
</dbReference>